<dbReference type="Proteomes" id="UP001223547">
    <property type="component" value="Unassembled WGS sequence"/>
</dbReference>
<feature type="compositionally biased region" description="Low complexity" evidence="1">
    <location>
        <begin position="50"/>
        <end position="61"/>
    </location>
</feature>
<sequence length="270" mass="28832">MMQSETERQFYLGMAGVRLWYARSALPGAAPSPDYIFDDEQGSEADQLEVPVPSAPVRPVRGGASPPGDRQETGGARVANLQALIDDAGSPSGRPGRADGSQGDKVLPEESEPGSAEKDVAPVISGGLTPELNLQLWIGRDVSMIARLSAEASLRLQETLAENILKSLGETQLRRVGPVRWPVFNNLRAPGNSMADLRSVLDHALSTLQGQKVVVLGLPGPEGYDGDESWLQYISGTRPDLNFAGTLAELASDPAQKRALWQQLKSLAGQ</sequence>
<organism evidence="2 3">
    <name type="scientific">Marinobacter albus</name>
    <dbReference type="NCBI Taxonomy" id="3030833"/>
    <lineage>
        <taxon>Bacteria</taxon>
        <taxon>Pseudomonadati</taxon>
        <taxon>Pseudomonadota</taxon>
        <taxon>Gammaproteobacteria</taxon>
        <taxon>Pseudomonadales</taxon>
        <taxon>Marinobacteraceae</taxon>
        <taxon>Marinobacter</taxon>
    </lineage>
</organism>
<proteinExistence type="predicted"/>
<comment type="caution">
    <text evidence="2">The sequence shown here is derived from an EMBL/GenBank/DDBJ whole genome shotgun (WGS) entry which is preliminary data.</text>
</comment>
<name>A0ABT7HGK7_9GAMM</name>
<feature type="region of interest" description="Disordered" evidence="1">
    <location>
        <begin position="30"/>
        <end position="74"/>
    </location>
</feature>
<accession>A0ABT7HGK7</accession>
<evidence type="ECO:0000313" key="3">
    <source>
        <dbReference type="Proteomes" id="UP001223547"/>
    </source>
</evidence>
<feature type="region of interest" description="Disordered" evidence="1">
    <location>
        <begin position="86"/>
        <end position="123"/>
    </location>
</feature>
<keyword evidence="3" id="KW-1185">Reference proteome</keyword>
<dbReference type="EMBL" id="JASSQD010000003">
    <property type="protein sequence ID" value="MDK9559488.1"/>
    <property type="molecule type" value="Genomic_DNA"/>
</dbReference>
<feature type="compositionally biased region" description="Acidic residues" evidence="1">
    <location>
        <begin position="36"/>
        <end position="47"/>
    </location>
</feature>
<dbReference type="RefSeq" id="WP_285369016.1">
    <property type="nucleotide sequence ID" value="NZ_JASSQD010000003.1"/>
</dbReference>
<protein>
    <submittedName>
        <fullName evidence="2">2-isopropylmalate synthase</fullName>
    </submittedName>
</protein>
<evidence type="ECO:0000313" key="2">
    <source>
        <dbReference type="EMBL" id="MDK9559488.1"/>
    </source>
</evidence>
<gene>
    <name evidence="2" type="ORF">QQF73_17775</name>
</gene>
<reference evidence="2 3" key="1">
    <citation type="submission" date="2023-05" db="EMBL/GenBank/DDBJ databases">
        <title>Marinobacter albus sp. nov., a marine bacterium isolated from sand in a coastal intertidal zone of huludao.</title>
        <authorList>
            <person name="Deng T."/>
        </authorList>
    </citation>
    <scope>NUCLEOTIDE SEQUENCE [LARGE SCALE GENOMIC DNA]</scope>
    <source>
        <strain evidence="2 3">M216</strain>
    </source>
</reference>
<evidence type="ECO:0000256" key="1">
    <source>
        <dbReference type="SAM" id="MobiDB-lite"/>
    </source>
</evidence>